<reference evidence="5" key="1">
    <citation type="submission" date="2022-01" db="EMBL/GenBank/DDBJ databases">
        <authorList>
            <person name="King R."/>
        </authorList>
    </citation>
    <scope>NUCLEOTIDE SEQUENCE</scope>
</reference>
<dbReference type="EMBL" id="OU895877">
    <property type="protein sequence ID" value="CAG9801527.1"/>
    <property type="molecule type" value="Genomic_DNA"/>
</dbReference>
<evidence type="ECO:0000256" key="3">
    <source>
        <dbReference type="SAM" id="SignalP"/>
    </source>
</evidence>
<sequence length="285" mass="30714">MAKLLNVLVIIGITLFFDISHGEISRWKQYLSKQKILSTRNGGRIAGGTEATRDQFPFAALFFNYHADDSESACSGSIISTNFVLSAAHCFTSIKSSDLLAGVHDITLEYPQYEFSILPTDVTRHPNYNAALHANDIAIVSTRRSPFRFTSSIQAVVMAPRSFINTNLTGTIARVAGWGLTRDGGDMSPVPRFIDSPIITNVDCARTFGTLILSSNFCLSGAGGRSTCSGDSGGGVTIINGNNRNLIGIVSFGSEYGCQLGFPSVKSRITAYYDWITLVTGIVIS</sequence>
<evidence type="ECO:0000313" key="5">
    <source>
        <dbReference type="EMBL" id="CAG9801527.1"/>
    </source>
</evidence>
<dbReference type="FunFam" id="2.40.10.10:FF:000068">
    <property type="entry name" value="transmembrane protease serine 2"/>
    <property type="match status" value="1"/>
</dbReference>
<evidence type="ECO:0000256" key="2">
    <source>
        <dbReference type="ARBA" id="ARBA00024195"/>
    </source>
</evidence>
<dbReference type="SUPFAM" id="SSF50494">
    <property type="entry name" value="Trypsin-like serine proteases"/>
    <property type="match status" value="1"/>
</dbReference>
<keyword evidence="3" id="KW-0732">Signal</keyword>
<evidence type="ECO:0000256" key="1">
    <source>
        <dbReference type="ARBA" id="ARBA00023157"/>
    </source>
</evidence>
<protein>
    <recommendedName>
        <fullName evidence="4">Peptidase S1 domain-containing protein</fullName>
    </recommendedName>
</protein>
<dbReference type="GO" id="GO:0004252">
    <property type="term" value="F:serine-type endopeptidase activity"/>
    <property type="evidence" value="ECO:0007669"/>
    <property type="project" value="InterPro"/>
</dbReference>
<dbReference type="InterPro" id="IPR051333">
    <property type="entry name" value="CLIP_Serine_Protease"/>
</dbReference>
<feature type="chain" id="PRO_5040295410" description="Peptidase S1 domain-containing protein" evidence="3">
    <location>
        <begin position="23"/>
        <end position="285"/>
    </location>
</feature>
<dbReference type="Pfam" id="PF00089">
    <property type="entry name" value="Trypsin"/>
    <property type="match status" value="1"/>
</dbReference>
<dbReference type="PANTHER" id="PTHR24260">
    <property type="match status" value="1"/>
</dbReference>
<dbReference type="InterPro" id="IPR001314">
    <property type="entry name" value="Peptidase_S1A"/>
</dbReference>
<organism evidence="5 6">
    <name type="scientific">Chironomus riparius</name>
    <dbReference type="NCBI Taxonomy" id="315576"/>
    <lineage>
        <taxon>Eukaryota</taxon>
        <taxon>Metazoa</taxon>
        <taxon>Ecdysozoa</taxon>
        <taxon>Arthropoda</taxon>
        <taxon>Hexapoda</taxon>
        <taxon>Insecta</taxon>
        <taxon>Pterygota</taxon>
        <taxon>Neoptera</taxon>
        <taxon>Endopterygota</taxon>
        <taxon>Diptera</taxon>
        <taxon>Nematocera</taxon>
        <taxon>Chironomoidea</taxon>
        <taxon>Chironomidae</taxon>
        <taxon>Chironominae</taxon>
        <taxon>Chironomus</taxon>
    </lineage>
</organism>
<keyword evidence="1" id="KW-1015">Disulfide bond</keyword>
<evidence type="ECO:0000259" key="4">
    <source>
        <dbReference type="PROSITE" id="PS50240"/>
    </source>
</evidence>
<keyword evidence="6" id="KW-1185">Reference proteome</keyword>
<feature type="domain" description="Peptidase S1" evidence="4">
    <location>
        <begin position="45"/>
        <end position="281"/>
    </location>
</feature>
<dbReference type="InterPro" id="IPR043504">
    <property type="entry name" value="Peptidase_S1_PA_chymotrypsin"/>
</dbReference>
<dbReference type="AlphaFoldDB" id="A0A9N9RRQ6"/>
<dbReference type="Proteomes" id="UP001153620">
    <property type="component" value="Chromosome 1"/>
</dbReference>
<dbReference type="PANTHER" id="PTHR24260:SF134">
    <property type="entry name" value="AT07769P-RELATED"/>
    <property type="match status" value="1"/>
</dbReference>
<dbReference type="CDD" id="cd00190">
    <property type="entry name" value="Tryp_SPc"/>
    <property type="match status" value="1"/>
</dbReference>
<dbReference type="OrthoDB" id="5565075at2759"/>
<dbReference type="PROSITE" id="PS50240">
    <property type="entry name" value="TRYPSIN_DOM"/>
    <property type="match status" value="1"/>
</dbReference>
<accession>A0A9N9RRQ6</accession>
<name>A0A9N9RRQ6_9DIPT</name>
<feature type="signal peptide" evidence="3">
    <location>
        <begin position="1"/>
        <end position="22"/>
    </location>
</feature>
<dbReference type="GO" id="GO:0006508">
    <property type="term" value="P:proteolysis"/>
    <property type="evidence" value="ECO:0007669"/>
    <property type="project" value="InterPro"/>
</dbReference>
<dbReference type="SMART" id="SM00020">
    <property type="entry name" value="Tryp_SPc"/>
    <property type="match status" value="1"/>
</dbReference>
<comment type="similarity">
    <text evidence="2">Belongs to the peptidase S1 family. CLIP subfamily.</text>
</comment>
<dbReference type="InterPro" id="IPR009003">
    <property type="entry name" value="Peptidase_S1_PA"/>
</dbReference>
<dbReference type="PRINTS" id="PR00722">
    <property type="entry name" value="CHYMOTRYPSIN"/>
</dbReference>
<dbReference type="Gene3D" id="2.40.10.10">
    <property type="entry name" value="Trypsin-like serine proteases"/>
    <property type="match status" value="2"/>
</dbReference>
<dbReference type="PROSITE" id="PS00134">
    <property type="entry name" value="TRYPSIN_HIS"/>
    <property type="match status" value="1"/>
</dbReference>
<proteinExistence type="inferred from homology"/>
<evidence type="ECO:0000313" key="6">
    <source>
        <dbReference type="Proteomes" id="UP001153620"/>
    </source>
</evidence>
<reference evidence="5" key="2">
    <citation type="submission" date="2022-10" db="EMBL/GenBank/DDBJ databases">
        <authorList>
            <consortium name="ENA_rothamsted_submissions"/>
            <consortium name="culmorum"/>
            <person name="King R."/>
        </authorList>
    </citation>
    <scope>NUCLEOTIDE SEQUENCE</scope>
</reference>
<dbReference type="InterPro" id="IPR001254">
    <property type="entry name" value="Trypsin_dom"/>
</dbReference>
<gene>
    <name evidence="5" type="ORF">CHIRRI_LOCUS4453</name>
</gene>
<dbReference type="InterPro" id="IPR018114">
    <property type="entry name" value="TRYPSIN_HIS"/>
</dbReference>